<sequence length="99" mass="11079">MAIEDLFSTIADRNQMPAPSKQKKTPARHNTTRSASPYTIKNLDAAIAHLEHAIRIDCTQSVFGRNYWHARVRQASLTPTITPAQLRRLDLLLVATSVV</sequence>
<feature type="region of interest" description="Disordered" evidence="1">
    <location>
        <begin position="1"/>
        <end position="35"/>
    </location>
</feature>
<feature type="compositionally biased region" description="Basic residues" evidence="1">
    <location>
        <begin position="21"/>
        <end position="31"/>
    </location>
</feature>
<dbReference type="EMBL" id="JACHDD010000003">
    <property type="protein sequence ID" value="MBB5423599.1"/>
    <property type="molecule type" value="Genomic_DNA"/>
</dbReference>
<evidence type="ECO:0000313" key="2">
    <source>
        <dbReference type="EMBL" id="MBB5423599.1"/>
    </source>
</evidence>
<reference evidence="2 3" key="1">
    <citation type="submission" date="2020-08" db="EMBL/GenBank/DDBJ databases">
        <title>Genomic Encyclopedia of Type Strains, Phase IV (KMG-V): Genome sequencing to study the core and pangenomes of soil and plant-associated prokaryotes.</title>
        <authorList>
            <person name="Whitman W."/>
        </authorList>
    </citation>
    <scope>NUCLEOTIDE SEQUENCE [LARGE SCALE GENOMIC DNA]</scope>
    <source>
        <strain evidence="2 3">JPY158</strain>
    </source>
</reference>
<name>A0A7W8Q5E5_PARAM</name>
<evidence type="ECO:0000256" key="1">
    <source>
        <dbReference type="SAM" id="MobiDB-lite"/>
    </source>
</evidence>
<gene>
    <name evidence="2" type="ORF">HDG40_001743</name>
</gene>
<evidence type="ECO:0000313" key="3">
    <source>
        <dbReference type="Proteomes" id="UP000592780"/>
    </source>
</evidence>
<dbReference type="RefSeq" id="WP_184129266.1">
    <property type="nucleotide sequence ID" value="NZ_JACHDD010000003.1"/>
</dbReference>
<comment type="caution">
    <text evidence="2">The sequence shown here is derived from an EMBL/GenBank/DDBJ whole genome shotgun (WGS) entry which is preliminary data.</text>
</comment>
<dbReference type="AlphaFoldDB" id="A0A7W8Q5E5"/>
<organism evidence="2 3">
    <name type="scientific">Paraburkholderia atlantica</name>
    <dbReference type="NCBI Taxonomy" id="2654982"/>
    <lineage>
        <taxon>Bacteria</taxon>
        <taxon>Pseudomonadati</taxon>
        <taxon>Pseudomonadota</taxon>
        <taxon>Betaproteobacteria</taxon>
        <taxon>Burkholderiales</taxon>
        <taxon>Burkholderiaceae</taxon>
        <taxon>Paraburkholderia</taxon>
    </lineage>
</organism>
<proteinExistence type="predicted"/>
<keyword evidence="3" id="KW-1185">Reference proteome</keyword>
<protein>
    <submittedName>
        <fullName evidence="2">Uncharacterized protein</fullName>
    </submittedName>
</protein>
<accession>A0A7W8Q5E5</accession>
<dbReference type="Proteomes" id="UP000592780">
    <property type="component" value="Unassembled WGS sequence"/>
</dbReference>